<dbReference type="Pfam" id="PF00355">
    <property type="entry name" value="Rieske"/>
    <property type="match status" value="1"/>
</dbReference>
<dbReference type="OrthoDB" id="165343at2"/>
<proteinExistence type="predicted"/>
<dbReference type="Gene3D" id="2.102.10.10">
    <property type="entry name" value="Rieske [2Fe-2S] iron-sulphur domain"/>
    <property type="match status" value="1"/>
</dbReference>
<dbReference type="RefSeq" id="WP_127707568.1">
    <property type="nucleotide sequence ID" value="NZ_SACK01000009.1"/>
</dbReference>
<dbReference type="GO" id="GO:0051537">
    <property type="term" value="F:2 iron, 2 sulfur cluster binding"/>
    <property type="evidence" value="ECO:0007669"/>
    <property type="project" value="UniProtKB-KW"/>
</dbReference>
<evidence type="ECO:0000256" key="3">
    <source>
        <dbReference type="ARBA" id="ARBA00023004"/>
    </source>
</evidence>
<evidence type="ECO:0000256" key="2">
    <source>
        <dbReference type="ARBA" id="ARBA00022723"/>
    </source>
</evidence>
<dbReference type="Proteomes" id="UP000282759">
    <property type="component" value="Unassembled WGS sequence"/>
</dbReference>
<dbReference type="SUPFAM" id="SSF50022">
    <property type="entry name" value="ISP domain"/>
    <property type="match status" value="1"/>
</dbReference>
<evidence type="ECO:0000256" key="4">
    <source>
        <dbReference type="ARBA" id="ARBA00023014"/>
    </source>
</evidence>
<dbReference type="CDD" id="cd03467">
    <property type="entry name" value="Rieske"/>
    <property type="match status" value="1"/>
</dbReference>
<evidence type="ECO:0000256" key="1">
    <source>
        <dbReference type="ARBA" id="ARBA00022714"/>
    </source>
</evidence>
<dbReference type="EMBL" id="SACK01000009">
    <property type="protein sequence ID" value="RVT98282.1"/>
    <property type="molecule type" value="Genomic_DNA"/>
</dbReference>
<keyword evidence="1" id="KW-0001">2Fe-2S</keyword>
<feature type="signal peptide" evidence="5">
    <location>
        <begin position="1"/>
        <end position="25"/>
    </location>
</feature>
<gene>
    <name evidence="7" type="ORF">EOD41_18095</name>
</gene>
<protein>
    <submittedName>
        <fullName evidence="7">Rieske (2Fe-2S) protein</fullName>
    </submittedName>
</protein>
<reference evidence="7 8" key="1">
    <citation type="submission" date="2019-01" db="EMBL/GenBank/DDBJ databases">
        <authorList>
            <person name="Chen W.-M."/>
        </authorList>
    </citation>
    <scope>NUCLEOTIDE SEQUENCE [LARGE SCALE GENOMIC DNA]</scope>
    <source>
        <strain evidence="7 8">YBJ-36</strain>
    </source>
</reference>
<dbReference type="InterPro" id="IPR019546">
    <property type="entry name" value="TAT_signal_bac_arc"/>
</dbReference>
<keyword evidence="2" id="KW-0479">Metal-binding</keyword>
<evidence type="ECO:0000256" key="5">
    <source>
        <dbReference type="SAM" id="SignalP"/>
    </source>
</evidence>
<feature type="chain" id="PRO_5019340610" evidence="5">
    <location>
        <begin position="26"/>
        <end position="141"/>
    </location>
</feature>
<feature type="domain" description="Rieske" evidence="6">
    <location>
        <begin position="46"/>
        <end position="138"/>
    </location>
</feature>
<evidence type="ECO:0000313" key="8">
    <source>
        <dbReference type="Proteomes" id="UP000282759"/>
    </source>
</evidence>
<dbReference type="AlphaFoldDB" id="A0A437MKX3"/>
<comment type="caution">
    <text evidence="7">The sequence shown here is derived from an EMBL/GenBank/DDBJ whole genome shotgun (WGS) entry which is preliminary data.</text>
</comment>
<evidence type="ECO:0000313" key="7">
    <source>
        <dbReference type="EMBL" id="RVT98282.1"/>
    </source>
</evidence>
<keyword evidence="4" id="KW-0411">Iron-sulfur</keyword>
<keyword evidence="5" id="KW-0732">Signal</keyword>
<keyword evidence="3" id="KW-0408">Iron</keyword>
<organism evidence="7 8">
    <name type="scientific">Mucilaginibacter limnophilus</name>
    <dbReference type="NCBI Taxonomy" id="1932778"/>
    <lineage>
        <taxon>Bacteria</taxon>
        <taxon>Pseudomonadati</taxon>
        <taxon>Bacteroidota</taxon>
        <taxon>Sphingobacteriia</taxon>
        <taxon>Sphingobacteriales</taxon>
        <taxon>Sphingobacteriaceae</taxon>
        <taxon>Mucilaginibacter</taxon>
    </lineage>
</organism>
<dbReference type="InterPro" id="IPR036922">
    <property type="entry name" value="Rieske_2Fe-2S_sf"/>
</dbReference>
<evidence type="ECO:0000259" key="6">
    <source>
        <dbReference type="PROSITE" id="PS51296"/>
    </source>
</evidence>
<dbReference type="InterPro" id="IPR017941">
    <property type="entry name" value="Rieske_2Fe-2S"/>
</dbReference>
<dbReference type="NCBIfam" id="TIGR01409">
    <property type="entry name" value="TAT_signal_seq"/>
    <property type="match status" value="1"/>
</dbReference>
<accession>A0A437MKX3</accession>
<sequence length="141" mass="15423">MTTRRGFIKSGCVACLLAASGASLLEGCATPLPMLKVASKSNELVVDPASFISERGNMLVVRTSQLEHDILLIKDGDNYRALYLRCTHEGVDLTATKNKIYCSSHGSVFDLEGKVLKEPALRPLKTFKTQLNNNQIIINLT</sequence>
<name>A0A437MKX3_9SPHI</name>
<dbReference type="PROSITE" id="PS51296">
    <property type="entry name" value="RIESKE"/>
    <property type="match status" value="1"/>
</dbReference>
<dbReference type="GO" id="GO:0046872">
    <property type="term" value="F:metal ion binding"/>
    <property type="evidence" value="ECO:0007669"/>
    <property type="project" value="UniProtKB-KW"/>
</dbReference>
<keyword evidence="8" id="KW-1185">Reference proteome</keyword>